<accession>A0A2R6XY97</accession>
<feature type="transmembrane region" description="Helical" evidence="1">
    <location>
        <begin position="200"/>
        <end position="220"/>
    </location>
</feature>
<feature type="transmembrane region" description="Helical" evidence="1">
    <location>
        <begin position="58"/>
        <end position="83"/>
    </location>
</feature>
<comment type="caution">
    <text evidence="2">The sequence shown here is derived from an EMBL/GenBank/DDBJ whole genome shotgun (WGS) entry which is preliminary data.</text>
</comment>
<gene>
    <name evidence="2" type="ORF">BSOLF_2211</name>
</gene>
<evidence type="ECO:0000313" key="3">
    <source>
        <dbReference type="Proteomes" id="UP000244338"/>
    </source>
</evidence>
<evidence type="ECO:0008006" key="4">
    <source>
        <dbReference type="Google" id="ProtNLM"/>
    </source>
</evidence>
<organism evidence="2 3">
    <name type="scientific">Candidatus Carbonibacillus altaicus</name>
    <dbReference type="NCBI Taxonomy" id="2163959"/>
    <lineage>
        <taxon>Bacteria</taxon>
        <taxon>Bacillati</taxon>
        <taxon>Bacillota</taxon>
        <taxon>Bacilli</taxon>
        <taxon>Bacillales</taxon>
        <taxon>Candidatus Carbonibacillus</taxon>
    </lineage>
</organism>
<feature type="transmembrane region" description="Helical" evidence="1">
    <location>
        <begin position="164"/>
        <end position="184"/>
    </location>
</feature>
<dbReference type="EMBL" id="PEBX01000123">
    <property type="protein sequence ID" value="PTQ55397.1"/>
    <property type="molecule type" value="Genomic_DNA"/>
</dbReference>
<feature type="transmembrane region" description="Helical" evidence="1">
    <location>
        <begin position="272"/>
        <end position="292"/>
    </location>
</feature>
<dbReference type="InterPro" id="IPR018710">
    <property type="entry name" value="DUF2232"/>
</dbReference>
<keyword evidence="1" id="KW-1133">Transmembrane helix</keyword>
<evidence type="ECO:0000313" key="2">
    <source>
        <dbReference type="EMBL" id="PTQ55397.1"/>
    </source>
</evidence>
<name>A0A2R6XY97_9BACL</name>
<protein>
    <recommendedName>
        <fullName evidence="4">DUF2232 domain-containing protein</fullName>
    </recommendedName>
</protein>
<keyword evidence="1" id="KW-0472">Membrane</keyword>
<feature type="transmembrane region" description="Helical" evidence="1">
    <location>
        <begin position="104"/>
        <end position="128"/>
    </location>
</feature>
<reference evidence="3" key="1">
    <citation type="journal article" date="2018" name="Sci. Rep.">
        <title>Lignite coal burning seam in the remote Altai Mountains harbors a hydrogen-driven thermophilic microbial community.</title>
        <authorList>
            <person name="Kadnikov V.V."/>
            <person name="Mardanov A.V."/>
            <person name="Ivasenko D.A."/>
            <person name="Antsiferov D.V."/>
            <person name="Beletsky A.V."/>
            <person name="Karnachuk O.V."/>
            <person name="Ravin N.V."/>
        </authorList>
    </citation>
    <scope>NUCLEOTIDE SEQUENCE [LARGE SCALE GENOMIC DNA]</scope>
</reference>
<evidence type="ECO:0000256" key="1">
    <source>
        <dbReference type="SAM" id="Phobius"/>
    </source>
</evidence>
<proteinExistence type="predicted"/>
<feature type="transmembrane region" description="Helical" evidence="1">
    <location>
        <begin position="12"/>
        <end position="38"/>
    </location>
</feature>
<dbReference type="PANTHER" id="PTHR41324">
    <property type="entry name" value="MEMBRANE PROTEIN-RELATED"/>
    <property type="match status" value="1"/>
</dbReference>
<feature type="transmembrane region" description="Helical" evidence="1">
    <location>
        <begin position="240"/>
        <end position="260"/>
    </location>
</feature>
<sequence>MMHDPSRRYVKAAGLSLLYLLLLFASLKTPLMLLYPLILPITFFIDGLDHRFPARFFFVLMTFFLSIIFFGTSGLMLTIYALASGYTLSYLLKKKGSALESLGILFLALLVLNVFFVFGTLSLLGISFEDWMETVLQPLDKEMGAIWPEGAGTFHTFASNLVRYTPYMLTLYSFVEATLLYVVYEKIARRLRGIQKPLPPLATLSFSPWLIWLYFLLALLTFTKEDTALTSLDTQVIENMFLIISTMLMMQGIFFVYRLSEESKARLFWRSLAVIGLIIPPFDLLLRLIGLFDLVTRHARKPS</sequence>
<dbReference type="PANTHER" id="PTHR41324:SF1">
    <property type="entry name" value="DUF2232 DOMAIN-CONTAINING PROTEIN"/>
    <property type="match status" value="1"/>
</dbReference>
<dbReference type="AlphaFoldDB" id="A0A2R6XY97"/>
<dbReference type="Proteomes" id="UP000244338">
    <property type="component" value="Unassembled WGS sequence"/>
</dbReference>
<keyword evidence="1" id="KW-0812">Transmembrane</keyword>
<dbReference type="Pfam" id="PF09991">
    <property type="entry name" value="DUF2232"/>
    <property type="match status" value="1"/>
</dbReference>